<name>A0A7T8G5R2_9CRYP</name>
<keyword evidence="3" id="KW-1133">Transmembrane helix</keyword>
<keyword evidence="3" id="KW-0812">Transmembrane</keyword>
<geneLocation type="chloroplast" evidence="4"/>
<dbReference type="EMBL" id="MK798155">
    <property type="protein sequence ID" value="QQP22447.1"/>
    <property type="molecule type" value="Genomic_DNA"/>
</dbReference>
<keyword evidence="3" id="KW-0472">Membrane</keyword>
<dbReference type="Pfam" id="PF06799">
    <property type="entry name" value="CGLD27-like"/>
    <property type="match status" value="1"/>
</dbReference>
<keyword evidence="4" id="KW-0150">Chloroplast</keyword>
<dbReference type="GO" id="GO:0009536">
    <property type="term" value="C:plastid"/>
    <property type="evidence" value="ECO:0007669"/>
    <property type="project" value="UniProtKB-SubCell"/>
</dbReference>
<organism evidence="4">
    <name type="scientific">Baffinella frigidus</name>
    <dbReference type="NCBI Taxonomy" id="2571260"/>
    <lineage>
        <taxon>Eukaryota</taxon>
        <taxon>Cryptophyceae</taxon>
        <taxon>Cryptomonadales</taxon>
        <taxon>Baffinellaceae</taxon>
        <taxon>Baffinella</taxon>
    </lineage>
</organism>
<reference evidence="4" key="1">
    <citation type="journal article" date="2019" name="Mitochondrial DNA Part B Resour">
        <title>The complete plastid genome of a marine microalgae Cryptophyceae sp. CCMP2293 (Cryptophyta).</title>
        <authorList>
            <person name="Xu K."/>
            <person name="Hu S."/>
            <person name="Tang X."/>
        </authorList>
    </citation>
    <scope>NUCLEOTIDE SEQUENCE</scope>
</reference>
<feature type="transmembrane region" description="Helical" evidence="3">
    <location>
        <begin position="156"/>
        <end position="174"/>
    </location>
</feature>
<sequence length="175" mass="20190">MTNSYIFSYMIIMKNLNLVCPVPQNQRPINEYKKIKKSVAFLWSTKSSRLYFQNILQVVVLSLLFCLFFICTSSSSSNNLHNELLYSFIVTSTLLIGICLRTYLGWVYIYDRLIQGTVAYEESGWYDGQIWVKTPETLIQDKLAGGYTVLPLLNRLKNTLGIFLCILILSFLLLN</sequence>
<protein>
    <submittedName>
        <fullName evidence="4">Putative plastid protein 36</fullName>
    </submittedName>
</protein>
<feature type="transmembrane region" description="Helical" evidence="3">
    <location>
        <begin position="51"/>
        <end position="72"/>
    </location>
</feature>
<evidence type="ECO:0000313" key="4">
    <source>
        <dbReference type="EMBL" id="QQP22447.1"/>
    </source>
</evidence>
<evidence type="ECO:0000256" key="3">
    <source>
        <dbReference type="SAM" id="Phobius"/>
    </source>
</evidence>
<evidence type="ECO:0000256" key="2">
    <source>
        <dbReference type="ARBA" id="ARBA00022640"/>
    </source>
</evidence>
<dbReference type="PANTHER" id="PTHR34214">
    <property type="match status" value="1"/>
</dbReference>
<keyword evidence="2 4" id="KW-0934">Plastid</keyword>
<dbReference type="InterPro" id="IPR009631">
    <property type="entry name" value="CGLD27-like"/>
</dbReference>
<accession>A0A7T8G5R2</accession>
<gene>
    <name evidence="4" type="primary">ycf36</name>
</gene>
<comment type="subcellular location">
    <subcellularLocation>
        <location evidence="1">Plastid</location>
    </subcellularLocation>
</comment>
<dbReference type="PANTHER" id="PTHR34214:SF3">
    <property type="entry name" value="PROTEIN CONSERVED IN THE GREEN LINEAGE AND DIATOMS 27, CHLOROPLASTIC"/>
    <property type="match status" value="1"/>
</dbReference>
<feature type="transmembrane region" description="Helical" evidence="3">
    <location>
        <begin position="84"/>
        <end position="104"/>
    </location>
</feature>
<dbReference type="AlphaFoldDB" id="A0A7T8G5R2"/>
<evidence type="ECO:0000256" key="1">
    <source>
        <dbReference type="ARBA" id="ARBA00004474"/>
    </source>
</evidence>
<proteinExistence type="predicted"/>